<feature type="non-terminal residue" evidence="2">
    <location>
        <position position="1"/>
    </location>
</feature>
<feature type="compositionally biased region" description="Low complexity" evidence="1">
    <location>
        <begin position="139"/>
        <end position="149"/>
    </location>
</feature>
<dbReference type="Proteomes" id="UP001176521">
    <property type="component" value="Unassembled WGS sequence"/>
</dbReference>
<feature type="compositionally biased region" description="Polar residues" evidence="1">
    <location>
        <begin position="155"/>
        <end position="167"/>
    </location>
</feature>
<proteinExistence type="predicted"/>
<dbReference type="EMBL" id="JAPDMQ010000836">
    <property type="protein sequence ID" value="KAK0520169.1"/>
    <property type="molecule type" value="Genomic_DNA"/>
</dbReference>
<organism evidence="2 3">
    <name type="scientific">Tilletia horrida</name>
    <dbReference type="NCBI Taxonomy" id="155126"/>
    <lineage>
        <taxon>Eukaryota</taxon>
        <taxon>Fungi</taxon>
        <taxon>Dikarya</taxon>
        <taxon>Basidiomycota</taxon>
        <taxon>Ustilaginomycotina</taxon>
        <taxon>Exobasidiomycetes</taxon>
        <taxon>Tilletiales</taxon>
        <taxon>Tilletiaceae</taxon>
        <taxon>Tilletia</taxon>
    </lineage>
</organism>
<accession>A0AAN6G6S6</accession>
<feature type="compositionally biased region" description="Polar residues" evidence="1">
    <location>
        <begin position="470"/>
        <end position="482"/>
    </location>
</feature>
<feature type="region of interest" description="Disordered" evidence="1">
    <location>
        <begin position="1"/>
        <end position="45"/>
    </location>
</feature>
<dbReference type="AlphaFoldDB" id="A0AAN6G6S6"/>
<feature type="region of interest" description="Disordered" evidence="1">
    <location>
        <begin position="203"/>
        <end position="236"/>
    </location>
</feature>
<dbReference type="PANTHER" id="PTHR45725">
    <property type="entry name" value="FORMIN HOMOLOGY 2 FAMILY MEMBER"/>
    <property type="match status" value="1"/>
</dbReference>
<feature type="compositionally biased region" description="Low complexity" evidence="1">
    <location>
        <begin position="14"/>
        <end position="39"/>
    </location>
</feature>
<feature type="compositionally biased region" description="Pro residues" evidence="1">
    <location>
        <begin position="444"/>
        <end position="453"/>
    </location>
</feature>
<gene>
    <name evidence="2" type="ORF">OC842_007185</name>
</gene>
<protein>
    <recommendedName>
        <fullName evidence="4">Retrotransposon gag domain-containing protein</fullName>
    </recommendedName>
</protein>
<reference evidence="2" key="1">
    <citation type="journal article" date="2023" name="PhytoFront">
        <title>Draft Genome Resources of Seven Strains of Tilletia horrida, Causal Agent of Kernel Smut of Rice.</title>
        <authorList>
            <person name="Khanal S."/>
            <person name="Antony Babu S."/>
            <person name="Zhou X.G."/>
        </authorList>
    </citation>
    <scope>NUCLEOTIDE SEQUENCE</scope>
    <source>
        <strain evidence="2">TX3</strain>
    </source>
</reference>
<comment type="caution">
    <text evidence="2">The sequence shown here is derived from an EMBL/GenBank/DDBJ whole genome shotgun (WGS) entry which is preliminary data.</text>
</comment>
<feature type="compositionally biased region" description="Low complexity" evidence="1">
    <location>
        <begin position="88"/>
        <end position="132"/>
    </location>
</feature>
<evidence type="ECO:0000313" key="3">
    <source>
        <dbReference type="Proteomes" id="UP001176521"/>
    </source>
</evidence>
<feature type="region of interest" description="Disordered" evidence="1">
    <location>
        <begin position="79"/>
        <end position="182"/>
    </location>
</feature>
<dbReference type="PANTHER" id="PTHR45725:SF18">
    <property type="entry name" value="ORC1-LIKE AAA ATPASE DOMAIN-CONTAINING PROTEIN"/>
    <property type="match status" value="1"/>
</dbReference>
<evidence type="ECO:0000313" key="2">
    <source>
        <dbReference type="EMBL" id="KAK0520169.1"/>
    </source>
</evidence>
<name>A0AAN6G6S6_9BASI</name>
<dbReference type="InterPro" id="IPR051425">
    <property type="entry name" value="Formin_Homology"/>
</dbReference>
<evidence type="ECO:0000256" key="1">
    <source>
        <dbReference type="SAM" id="MobiDB-lite"/>
    </source>
</evidence>
<feature type="region of interest" description="Disordered" evidence="1">
    <location>
        <begin position="419"/>
        <end position="501"/>
    </location>
</feature>
<keyword evidence="3" id="KW-1185">Reference proteome</keyword>
<sequence length="557" mass="60046">TRFGAAGTMPPKQTAEATKGTTTRAAAKQEESATAAESSVPPSMETKLDRMLANFDQLAVLPGQVADLCSRLDALELRSGRTSPNKTPPVSTAAPSVSAAPAAPVAAAAENPSTSQPPSTSVPSTTPPTSASAPPPAVAVPTAATVQAPMAPPASASTQPHPQQQHEANPARHPNPWSHWEESTQSQVRFLLSQHGLSLNQLFDVRDGGKGGEQGDSTPPRGPAAASTSAEREPPTRQLICKHETLGSFDGDPAKLESFLSRVRAIGRKRIHGWEDAVLAAVPDALTGHAAKWHASLTKHESDAIDTLDALCTAMRRAFPINRAQLRSLARQRRWKPEEESAMNYYFDKILLMRQAFGDTYSEKALAQDVADGLDASMRGYVRLPTDNPTLHQLQEAMAEWEPTWREVHSVSVLSPTELEPNAPSMLRSKSEPPTPAGVVLPSTPLPPPPQRPPRSEQRQSAPGAAPRPTSASVGSLAQTYDPSRVVPASNGQPRMYRLPNSSRVMRLNRNCNRCGQQHFDFEHEHLLTSGQIRVVEAVPYDEVDESELDPSYTQSF</sequence>
<evidence type="ECO:0008006" key="4">
    <source>
        <dbReference type="Google" id="ProtNLM"/>
    </source>
</evidence>